<reference evidence="1 2" key="1">
    <citation type="journal article" date="2017" name="Viruses">
        <title>Characterization of Bacillus subtilis Viruses vB_BsuM-Goe2 and vB_BsuM-Goe3.</title>
        <authorList>
            <person name="Willms I.M."/>
            <person name="Hoppert M."/>
            <person name="Hertel R."/>
        </authorList>
    </citation>
    <scope>NUCLEOTIDE SEQUENCE [LARGE SCALE GENOMIC DNA]</scope>
</reference>
<organism evidence="1 2">
    <name type="scientific">Bacillus phage vB_BsuM-Goe2</name>
    <dbReference type="NCBI Taxonomy" id="1933062"/>
    <lineage>
        <taxon>Viruses</taxon>
        <taxon>Duplodnaviria</taxon>
        <taxon>Heunggongvirae</taxon>
        <taxon>Uroviricota</taxon>
        <taxon>Caudoviricetes</taxon>
        <taxon>Herelleviridae</taxon>
        <taxon>Spounavirinae</taxon>
        <taxon>Okubovirus</taxon>
        <taxon>Okubovirus camphawk</taxon>
    </lineage>
</organism>
<protein>
    <submittedName>
        <fullName evidence="1">Uncharacterized protein</fullName>
    </submittedName>
</protein>
<dbReference type="EMBL" id="KY368639">
    <property type="protein sequence ID" value="APZ82315.1"/>
    <property type="molecule type" value="Genomic_DNA"/>
</dbReference>
<gene>
    <name evidence="1" type="ORF">Goe2_c07900</name>
</gene>
<dbReference type="Proteomes" id="UP000224660">
    <property type="component" value="Segment"/>
</dbReference>
<accession>A0A1Z1D980</accession>
<evidence type="ECO:0000313" key="2">
    <source>
        <dbReference type="Proteomes" id="UP000224660"/>
    </source>
</evidence>
<proteinExistence type="predicted"/>
<sequence length="239" mass="27187">MTLNYNDLNIVTAPYNKGVRVDFRVEDFERLVQQKGYKVKWEQAMYCTCYYDPEIDQYTGQPNYNCPHCKGEGFTYLDPVEIRVVATGISNGVDQTRIGLNELGTAYVTPSINTIIGIRDRFTFVDFTIRYSQIIQLSGDKVDKLKYPPTNLIAVRTPNGSIFKPGIDCKLTPEGVEWISSPGTEGQVVSVLYQGLPRYIALGPIHELRGTYLMSKNKGMETFARLPQQFQVKREDMIE</sequence>
<evidence type="ECO:0000313" key="1">
    <source>
        <dbReference type="EMBL" id="APZ82315.1"/>
    </source>
</evidence>
<name>A0A1Z1D980_9CAUD</name>